<feature type="region of interest" description="Disordered" evidence="1">
    <location>
        <begin position="84"/>
        <end position="103"/>
    </location>
</feature>
<gene>
    <name evidence="2" type="ORF">AWB69_06242</name>
</gene>
<dbReference type="EMBL" id="FCOK02000054">
    <property type="protein sequence ID" value="SAL57427.1"/>
    <property type="molecule type" value="Genomic_DNA"/>
</dbReference>
<reference evidence="2 3" key="1">
    <citation type="submission" date="2016-01" db="EMBL/GenBank/DDBJ databases">
        <authorList>
            <person name="Oliw E.H."/>
        </authorList>
    </citation>
    <scope>NUCLEOTIDE SEQUENCE [LARGE SCALE GENOMIC DNA]</scope>
    <source>
        <strain evidence="2">LMG 27134</strain>
    </source>
</reference>
<accession>A0A158ILP4</accession>
<evidence type="ECO:0000256" key="1">
    <source>
        <dbReference type="SAM" id="MobiDB-lite"/>
    </source>
</evidence>
<evidence type="ECO:0000313" key="3">
    <source>
        <dbReference type="Proteomes" id="UP000054683"/>
    </source>
</evidence>
<feature type="compositionally biased region" description="Basic and acidic residues" evidence="1">
    <location>
        <begin position="90"/>
        <end position="99"/>
    </location>
</feature>
<sequence length="152" mass="16776">MYEEADESWQGPVAILPAAMAEKVTPGGMAWMAAKPCQQPLTADGVKRPVRVGSTHSLTVRPDIRGHRYGNGRKATYSRLTDAVTSTSAKADDPPHETEEGTAVVHWKRSLPWQKSERRFRVAEQPLTTSDYRDWQQVLSSANATRSDVGGK</sequence>
<proteinExistence type="predicted"/>
<organism evidence="2 3">
    <name type="scientific">Caballeronia udeis</name>
    <dbReference type="NCBI Taxonomy" id="1232866"/>
    <lineage>
        <taxon>Bacteria</taxon>
        <taxon>Pseudomonadati</taxon>
        <taxon>Pseudomonadota</taxon>
        <taxon>Betaproteobacteria</taxon>
        <taxon>Burkholderiales</taxon>
        <taxon>Burkholderiaceae</taxon>
        <taxon>Caballeronia</taxon>
    </lineage>
</organism>
<protein>
    <submittedName>
        <fullName evidence="2">Uncharacterized protein</fullName>
    </submittedName>
</protein>
<name>A0A158ILP4_9BURK</name>
<dbReference type="AlphaFoldDB" id="A0A158ILP4"/>
<evidence type="ECO:0000313" key="2">
    <source>
        <dbReference type="EMBL" id="SAL57427.1"/>
    </source>
</evidence>
<dbReference type="Proteomes" id="UP000054683">
    <property type="component" value="Unassembled WGS sequence"/>
</dbReference>